<dbReference type="Gene3D" id="3.40.50.300">
    <property type="entry name" value="P-loop containing nucleotide triphosphate hydrolases"/>
    <property type="match status" value="1"/>
</dbReference>
<comment type="caution">
    <text evidence="2">The sequence shown here is derived from an EMBL/GenBank/DDBJ whole genome shotgun (WGS) entry which is preliminary data.</text>
</comment>
<name>A0A2S7XQ62_9GAMM</name>
<dbReference type="Pfam" id="PF01926">
    <property type="entry name" value="MMR_HSR1"/>
    <property type="match status" value="1"/>
</dbReference>
<dbReference type="OrthoDB" id="417988at2"/>
<evidence type="ECO:0000259" key="1">
    <source>
        <dbReference type="Pfam" id="PF01926"/>
    </source>
</evidence>
<dbReference type="InterPro" id="IPR006073">
    <property type="entry name" value="GTP-bd"/>
</dbReference>
<keyword evidence="3" id="KW-1185">Reference proteome</keyword>
<protein>
    <recommendedName>
        <fullName evidence="1">G domain-containing protein</fullName>
    </recommendedName>
</protein>
<dbReference type="SUPFAM" id="SSF52540">
    <property type="entry name" value="P-loop containing nucleoside triphosphate hydrolases"/>
    <property type="match status" value="1"/>
</dbReference>
<dbReference type="EMBL" id="PPGH01000037">
    <property type="protein sequence ID" value="PQJ95562.1"/>
    <property type="molecule type" value="Genomic_DNA"/>
</dbReference>
<dbReference type="Proteomes" id="UP000239936">
    <property type="component" value="Unassembled WGS sequence"/>
</dbReference>
<dbReference type="GO" id="GO:0005525">
    <property type="term" value="F:GTP binding"/>
    <property type="evidence" value="ECO:0007669"/>
    <property type="project" value="InterPro"/>
</dbReference>
<accession>A0A2S7XQ62</accession>
<dbReference type="AlphaFoldDB" id="A0A2S7XQ62"/>
<feature type="domain" description="G" evidence="1">
    <location>
        <begin position="52"/>
        <end position="149"/>
    </location>
</feature>
<dbReference type="InterPro" id="IPR027417">
    <property type="entry name" value="P-loop_NTPase"/>
</dbReference>
<organism evidence="2 3">
    <name type="scientific">Chromatium okenii</name>
    <dbReference type="NCBI Taxonomy" id="61644"/>
    <lineage>
        <taxon>Bacteria</taxon>
        <taxon>Pseudomonadati</taxon>
        <taxon>Pseudomonadota</taxon>
        <taxon>Gammaproteobacteria</taxon>
        <taxon>Chromatiales</taxon>
        <taxon>Chromatiaceae</taxon>
        <taxon>Chromatium</taxon>
    </lineage>
</organism>
<reference evidence="2 3" key="1">
    <citation type="submission" date="2018-01" db="EMBL/GenBank/DDBJ databases">
        <title>The complete genome sequence of Chromatium okenii LaCa, a purple sulfur bacterium with a turbulent life.</title>
        <authorList>
            <person name="Luedin S.M."/>
            <person name="Liechti N."/>
            <person name="Storelli N."/>
            <person name="Danza F."/>
            <person name="Wittwer M."/>
            <person name="Pothier J.F."/>
            <person name="Tonolla M.A."/>
        </authorList>
    </citation>
    <scope>NUCLEOTIDE SEQUENCE [LARGE SCALE GENOMIC DNA]</scope>
    <source>
        <strain evidence="2 3">LaCa</strain>
    </source>
</reference>
<sequence length="227" mass="25639">MSQDSFFTWPKHFAWSEHFDTLQRVLLTPQLETAQLQQVLTSARREETLPVVWLVGKTQAGKSSIVRALTGSEQALIGNGFQPCTRTLAYFDFPAIAPVVRFLDTRGLSEVAYDPTEDLRWCESQAHLLLGVIRASDPNPQPIFAALREVRQRHPDWPLVIAQTTLHDLYPDDMEHLQPYLFTQEPWPNTLPADLGRALLQQRQTAGTFAGAAPHWVPVDFTLPEDG</sequence>
<proteinExistence type="predicted"/>
<dbReference type="RefSeq" id="WP_105074586.1">
    <property type="nucleotide sequence ID" value="NZ_PPGH01000037.1"/>
</dbReference>
<gene>
    <name evidence="2" type="ORF">CXB77_15675</name>
</gene>
<evidence type="ECO:0000313" key="2">
    <source>
        <dbReference type="EMBL" id="PQJ95562.1"/>
    </source>
</evidence>
<evidence type="ECO:0000313" key="3">
    <source>
        <dbReference type="Proteomes" id="UP000239936"/>
    </source>
</evidence>